<dbReference type="AlphaFoldDB" id="A0AAX6DM67"/>
<organism evidence="1 2">
    <name type="scientific">Iris pallida</name>
    <name type="common">Sweet iris</name>
    <dbReference type="NCBI Taxonomy" id="29817"/>
    <lineage>
        <taxon>Eukaryota</taxon>
        <taxon>Viridiplantae</taxon>
        <taxon>Streptophyta</taxon>
        <taxon>Embryophyta</taxon>
        <taxon>Tracheophyta</taxon>
        <taxon>Spermatophyta</taxon>
        <taxon>Magnoliopsida</taxon>
        <taxon>Liliopsida</taxon>
        <taxon>Asparagales</taxon>
        <taxon>Iridaceae</taxon>
        <taxon>Iridoideae</taxon>
        <taxon>Irideae</taxon>
        <taxon>Iris</taxon>
    </lineage>
</organism>
<dbReference type="Proteomes" id="UP001140949">
    <property type="component" value="Unassembled WGS sequence"/>
</dbReference>
<name>A0AAX6DM67_IRIPA</name>
<gene>
    <name evidence="1" type="ORF">M6B38_237770</name>
</gene>
<accession>A0AAX6DM67</accession>
<reference evidence="1" key="2">
    <citation type="submission" date="2023-04" db="EMBL/GenBank/DDBJ databases">
        <authorList>
            <person name="Bruccoleri R.E."/>
            <person name="Oakeley E.J."/>
            <person name="Faust A.-M."/>
            <person name="Dessus-Babus S."/>
            <person name="Altorfer M."/>
            <person name="Burckhardt D."/>
            <person name="Oertli M."/>
            <person name="Naumann U."/>
            <person name="Petersen F."/>
            <person name="Wong J."/>
        </authorList>
    </citation>
    <scope>NUCLEOTIDE SEQUENCE</scope>
    <source>
        <strain evidence="1">GSM-AAB239-AS_SAM_17_03QT</strain>
        <tissue evidence="1">Leaf</tissue>
    </source>
</reference>
<dbReference type="EMBL" id="JANAVB010043418">
    <property type="protein sequence ID" value="KAJ6792867.1"/>
    <property type="molecule type" value="Genomic_DNA"/>
</dbReference>
<sequence length="76" mass="9205">MFYWHSLWTLFYHQTSAQFDEGRAKGLLLKKILECMADVVYLLIHLTHRRRIPYLNHKVILLNSLTFHLPKKILNR</sequence>
<reference evidence="1" key="1">
    <citation type="journal article" date="2023" name="GigaByte">
        <title>Genome assembly of the bearded iris, Iris pallida Lam.</title>
        <authorList>
            <person name="Bruccoleri R.E."/>
            <person name="Oakeley E.J."/>
            <person name="Faust A.M.E."/>
            <person name="Altorfer M."/>
            <person name="Dessus-Babus S."/>
            <person name="Burckhardt D."/>
            <person name="Oertli M."/>
            <person name="Naumann U."/>
            <person name="Petersen F."/>
            <person name="Wong J."/>
        </authorList>
    </citation>
    <scope>NUCLEOTIDE SEQUENCE</scope>
    <source>
        <strain evidence="1">GSM-AAB239-AS_SAM_17_03QT</strain>
    </source>
</reference>
<proteinExistence type="predicted"/>
<evidence type="ECO:0000313" key="2">
    <source>
        <dbReference type="Proteomes" id="UP001140949"/>
    </source>
</evidence>
<keyword evidence="2" id="KW-1185">Reference proteome</keyword>
<comment type="caution">
    <text evidence="1">The sequence shown here is derived from an EMBL/GenBank/DDBJ whole genome shotgun (WGS) entry which is preliminary data.</text>
</comment>
<protein>
    <submittedName>
        <fullName evidence="1">Condensin complex subunit 2-like isoform X3</fullName>
    </submittedName>
</protein>
<evidence type="ECO:0000313" key="1">
    <source>
        <dbReference type="EMBL" id="KAJ6792867.1"/>
    </source>
</evidence>